<dbReference type="PANTHER" id="PTHR23321">
    <property type="entry name" value="RIBOSOMAL PROTEIN S15, BACTERIAL AND ORGANELLAR"/>
    <property type="match status" value="1"/>
</dbReference>
<dbReference type="Gene3D" id="6.10.250.3130">
    <property type="match status" value="1"/>
</dbReference>
<dbReference type="InterPro" id="IPR000589">
    <property type="entry name" value="Ribosomal_uS15"/>
</dbReference>
<dbReference type="CDD" id="cd00353">
    <property type="entry name" value="Ribosomal_S15p_S13e"/>
    <property type="match status" value="1"/>
</dbReference>
<evidence type="ECO:0000313" key="6">
    <source>
        <dbReference type="EMBL" id="CAD8394038.1"/>
    </source>
</evidence>
<evidence type="ECO:0000256" key="3">
    <source>
        <dbReference type="ARBA" id="ARBA00023274"/>
    </source>
</evidence>
<dbReference type="GO" id="GO:0006412">
    <property type="term" value="P:translation"/>
    <property type="evidence" value="ECO:0007669"/>
    <property type="project" value="InterPro"/>
</dbReference>
<dbReference type="SUPFAM" id="SSF47060">
    <property type="entry name" value="S15/NS1 RNA-binding domain"/>
    <property type="match status" value="1"/>
</dbReference>
<organism evidence="6">
    <name type="scientific">Rhodosorus marinus</name>
    <dbReference type="NCBI Taxonomy" id="101924"/>
    <lineage>
        <taxon>Eukaryota</taxon>
        <taxon>Rhodophyta</taxon>
        <taxon>Stylonematophyceae</taxon>
        <taxon>Stylonematales</taxon>
        <taxon>Stylonemataceae</taxon>
        <taxon>Rhodosorus</taxon>
    </lineage>
</organism>
<dbReference type="NCBIfam" id="TIGR00952">
    <property type="entry name" value="S15_bact"/>
    <property type="match status" value="1"/>
</dbReference>
<dbReference type="GO" id="GO:0005840">
    <property type="term" value="C:ribosome"/>
    <property type="evidence" value="ECO:0007669"/>
    <property type="project" value="UniProtKB-KW"/>
</dbReference>
<dbReference type="GO" id="GO:1990904">
    <property type="term" value="C:ribonucleoprotein complex"/>
    <property type="evidence" value="ECO:0007669"/>
    <property type="project" value="UniProtKB-KW"/>
</dbReference>
<evidence type="ECO:0000256" key="5">
    <source>
        <dbReference type="RuleBase" id="RU003920"/>
    </source>
</evidence>
<evidence type="ECO:0000256" key="2">
    <source>
        <dbReference type="ARBA" id="ARBA00022980"/>
    </source>
</evidence>
<dbReference type="SMART" id="SM01387">
    <property type="entry name" value="Ribosomal_S15"/>
    <property type="match status" value="1"/>
</dbReference>
<dbReference type="GO" id="GO:0003735">
    <property type="term" value="F:structural constituent of ribosome"/>
    <property type="evidence" value="ECO:0007669"/>
    <property type="project" value="InterPro"/>
</dbReference>
<dbReference type="InterPro" id="IPR009068">
    <property type="entry name" value="uS15_NS1_RNA-bd_sf"/>
</dbReference>
<dbReference type="InterPro" id="IPR005290">
    <property type="entry name" value="Ribosomal_uS15_bac-type"/>
</dbReference>
<dbReference type="Pfam" id="PF00312">
    <property type="entry name" value="Ribosomal_S15"/>
    <property type="match status" value="1"/>
</dbReference>
<keyword evidence="3 4" id="KW-0687">Ribonucleoprotein</keyword>
<accession>A0A7S0G1M8</accession>
<proteinExistence type="inferred from homology"/>
<dbReference type="HAMAP" id="MF_01343_B">
    <property type="entry name" value="Ribosomal_uS15_B"/>
    <property type="match status" value="1"/>
</dbReference>
<sequence length="198" mass="22085">MAEMGFVSSFWVGGGGNDRASGVCSAPRFQRASVVVMQADGVGKVDPVETVLFNADVLGPDLLPTSSNSLMNEGKPMDLPDLEAGLEDVELPLRTGEAYDKKRIETRDRFKTHENDSGSPEYQIAQLTVKIEQLTEHLKEHRKDFSSRRGLQAMVERRKKLLRFLYKVDVSRCEAIIQGLGIRFNLANLAVKNRYGNN</sequence>
<keyword evidence="2 4" id="KW-0689">Ribosomal protein</keyword>
<dbReference type="PANTHER" id="PTHR23321:SF26">
    <property type="entry name" value="SMALL RIBOSOMAL SUBUNIT PROTEIN US15M"/>
    <property type="match status" value="1"/>
</dbReference>
<comment type="similarity">
    <text evidence="1 4">Belongs to the universal ribosomal protein uS15 family.</text>
</comment>
<dbReference type="PROSITE" id="PS00362">
    <property type="entry name" value="RIBOSOMAL_S15"/>
    <property type="match status" value="1"/>
</dbReference>
<gene>
    <name evidence="6" type="ORF">RMAR0315_LOCUS4023</name>
</gene>
<dbReference type="GO" id="GO:0005737">
    <property type="term" value="C:cytoplasm"/>
    <property type="evidence" value="ECO:0007669"/>
    <property type="project" value="UniProtKB-ARBA"/>
</dbReference>
<evidence type="ECO:0000256" key="1">
    <source>
        <dbReference type="ARBA" id="ARBA00008434"/>
    </source>
</evidence>
<dbReference type="AlphaFoldDB" id="A0A7S0G1M8"/>
<evidence type="ECO:0000256" key="4">
    <source>
        <dbReference type="RuleBase" id="RU003919"/>
    </source>
</evidence>
<dbReference type="EMBL" id="HBEK01007393">
    <property type="protein sequence ID" value="CAD8394038.1"/>
    <property type="molecule type" value="Transcribed_RNA"/>
</dbReference>
<protein>
    <recommendedName>
        <fullName evidence="5">30S ribosomal protein S15</fullName>
    </recommendedName>
</protein>
<dbReference type="Gene3D" id="1.10.287.10">
    <property type="entry name" value="S15/NS1, RNA-binding"/>
    <property type="match status" value="1"/>
</dbReference>
<name>A0A7S0G1M8_9RHOD</name>
<reference evidence="6" key="1">
    <citation type="submission" date="2021-01" db="EMBL/GenBank/DDBJ databases">
        <authorList>
            <person name="Corre E."/>
            <person name="Pelletier E."/>
            <person name="Niang G."/>
            <person name="Scheremetjew M."/>
            <person name="Finn R."/>
            <person name="Kale V."/>
            <person name="Holt S."/>
            <person name="Cochrane G."/>
            <person name="Meng A."/>
            <person name="Brown T."/>
            <person name="Cohen L."/>
        </authorList>
    </citation>
    <scope>NUCLEOTIDE SEQUENCE</scope>
    <source>
        <strain evidence="6">UTEX LB 2760</strain>
    </source>
</reference>